<protein>
    <submittedName>
        <fullName evidence="7">Eukaryotic translation initiation factor eIF-1</fullName>
    </submittedName>
</protein>
<dbReference type="CDD" id="cd11566">
    <property type="entry name" value="eIF1_SUI1"/>
    <property type="match status" value="1"/>
</dbReference>
<dbReference type="Proteomes" id="UP000231358">
    <property type="component" value="Unassembled WGS sequence"/>
</dbReference>
<comment type="similarity">
    <text evidence="1">Belongs to the SUI1 family.</text>
</comment>
<evidence type="ECO:0000256" key="2">
    <source>
        <dbReference type="ARBA" id="ARBA00022845"/>
    </source>
</evidence>
<keyword evidence="7" id="KW-0396">Initiation factor</keyword>
<evidence type="ECO:0000256" key="5">
    <source>
        <dbReference type="SAM" id="Phobius"/>
    </source>
</evidence>
<keyword evidence="3" id="KW-0648">Protein biosynthesis</keyword>
<dbReference type="InterPro" id="IPR005874">
    <property type="entry name" value="SUI1_euk"/>
</dbReference>
<gene>
    <name evidence="7" type="ORF">AARAC_005752</name>
</gene>
<evidence type="ECO:0000256" key="1">
    <source>
        <dbReference type="ARBA" id="ARBA00005422"/>
    </source>
</evidence>
<dbReference type="InterPro" id="IPR001950">
    <property type="entry name" value="SUI1"/>
</dbReference>
<comment type="caution">
    <text evidence="7">The sequence shown here is derived from an EMBL/GenBank/DDBJ whole genome shotgun (WGS) entry which is preliminary data.</text>
</comment>
<dbReference type="STRING" id="656916.A0A2G7FSR3"/>
<dbReference type="EMBL" id="NEXV01000431">
    <property type="protein sequence ID" value="PIG83668.1"/>
    <property type="molecule type" value="Genomic_DNA"/>
</dbReference>
<keyword evidence="2" id="KW-0810">Translation regulation</keyword>
<sequence length="386" mass="42861">MDCRFSLGANDHLAGEFVFLPSIVTTSCTLAPVISCVKMASKKDMRRLDLAIPYVDPPANKDDADMSGAMTSTMPMAAMFTRNRMIGWVSFVFSLQNWLGETPEQKRTASTPAYMSVFMSLMALVVVRLKFSPYPPCLVIGSGTYSHGTDVFPYIHASAGGSSRCYHCYPFSMNNANLDHLDDQLDEDMQMSDQGLSHSFTAFPHRGAKSGRAPQKALSSSSLVFSPTTPSHSPSALLRTLAIATNYRVLTLTPRFLTTTAFKGPFREKAEFMSIENLKTFDPFAEADEDTGETKQSQNYIHIRIQQRNGRKTLTTVQGLPKKFDQKKILKVIKKKFACNGTIVADSEMGEVIQLQGDQRKDVQEFLTDKKEGLELDAKTIKVHGF</sequence>
<keyword evidence="5" id="KW-0812">Transmembrane</keyword>
<dbReference type="FunFam" id="3.30.780.10:FF:000005">
    <property type="entry name" value="Sui1 translation initiation factor"/>
    <property type="match status" value="1"/>
</dbReference>
<keyword evidence="5" id="KW-1133">Transmembrane helix</keyword>
<dbReference type="NCBIfam" id="TIGR01160">
    <property type="entry name" value="SUI1_MOF2"/>
    <property type="match status" value="1"/>
</dbReference>
<evidence type="ECO:0000256" key="4">
    <source>
        <dbReference type="ARBA" id="ARBA00060093"/>
    </source>
</evidence>
<evidence type="ECO:0000256" key="3">
    <source>
        <dbReference type="ARBA" id="ARBA00022917"/>
    </source>
</evidence>
<organism evidence="7 8">
    <name type="scientific">Aspergillus arachidicola</name>
    <dbReference type="NCBI Taxonomy" id="656916"/>
    <lineage>
        <taxon>Eukaryota</taxon>
        <taxon>Fungi</taxon>
        <taxon>Dikarya</taxon>
        <taxon>Ascomycota</taxon>
        <taxon>Pezizomycotina</taxon>
        <taxon>Eurotiomycetes</taxon>
        <taxon>Eurotiomycetidae</taxon>
        <taxon>Eurotiales</taxon>
        <taxon>Aspergillaceae</taxon>
        <taxon>Aspergillus</taxon>
        <taxon>Aspergillus subgen. Circumdati</taxon>
    </lineage>
</organism>
<dbReference type="PANTHER" id="PTHR10388">
    <property type="entry name" value="EUKARYOTIC TRANSLATION INITIATION FACTOR SUI1"/>
    <property type="match status" value="1"/>
</dbReference>
<dbReference type="SUPFAM" id="SSF55159">
    <property type="entry name" value="eIF1-like"/>
    <property type="match status" value="1"/>
</dbReference>
<proteinExistence type="inferred from homology"/>
<keyword evidence="5" id="KW-0472">Membrane</keyword>
<dbReference type="PROSITE" id="PS50296">
    <property type="entry name" value="SUI1"/>
    <property type="match status" value="1"/>
</dbReference>
<evidence type="ECO:0000259" key="6">
    <source>
        <dbReference type="PROSITE" id="PS50296"/>
    </source>
</evidence>
<dbReference type="PROSITE" id="PS51257">
    <property type="entry name" value="PROKAR_LIPOPROTEIN"/>
    <property type="match status" value="1"/>
</dbReference>
<dbReference type="GO" id="GO:0003743">
    <property type="term" value="F:translation initiation factor activity"/>
    <property type="evidence" value="ECO:0007669"/>
    <property type="project" value="UniProtKB-KW"/>
</dbReference>
<keyword evidence="8" id="KW-1185">Reference proteome</keyword>
<reference evidence="7 8" key="1">
    <citation type="submission" date="2017-05" db="EMBL/GenBank/DDBJ databases">
        <title>Genome sequence for an aflatoxigenic pathogen of Argentinian peanut, Aspergillus arachidicola.</title>
        <authorList>
            <person name="Moore G."/>
            <person name="Beltz S.B."/>
            <person name="Mack B.M."/>
        </authorList>
    </citation>
    <scope>NUCLEOTIDE SEQUENCE [LARGE SCALE GENOMIC DNA]</scope>
    <source>
        <strain evidence="7 8">CBS 117610</strain>
    </source>
</reference>
<name>A0A2G7FSR3_9EURO</name>
<dbReference type="Pfam" id="PF01253">
    <property type="entry name" value="SUI1"/>
    <property type="match status" value="1"/>
</dbReference>
<feature type="transmembrane region" description="Helical" evidence="5">
    <location>
        <begin position="17"/>
        <end position="37"/>
    </location>
</feature>
<dbReference type="GO" id="GO:0006417">
    <property type="term" value="P:regulation of translation"/>
    <property type="evidence" value="ECO:0007669"/>
    <property type="project" value="UniProtKB-KW"/>
</dbReference>
<dbReference type="Gene3D" id="3.30.780.10">
    <property type="entry name" value="SUI1-like domain"/>
    <property type="match status" value="1"/>
</dbReference>
<evidence type="ECO:0000313" key="7">
    <source>
        <dbReference type="EMBL" id="PIG83668.1"/>
    </source>
</evidence>
<feature type="domain" description="SUI1" evidence="6">
    <location>
        <begin position="301"/>
        <end position="371"/>
    </location>
</feature>
<evidence type="ECO:0000313" key="8">
    <source>
        <dbReference type="Proteomes" id="UP000231358"/>
    </source>
</evidence>
<dbReference type="InterPro" id="IPR036877">
    <property type="entry name" value="SUI1_dom_sf"/>
</dbReference>
<accession>A0A2G7FSR3</accession>
<comment type="function">
    <text evidence="4">Additional factor that functions in concert with eIF-2 and the initiator tRNA in directing the ribosome to the proper start site of translation.</text>
</comment>
<dbReference type="AlphaFoldDB" id="A0A2G7FSR3"/>